<keyword evidence="10" id="KW-1185">Reference proteome</keyword>
<accession>A0A8B8AAZ0</accession>
<keyword evidence="2 4" id="KW-0863">Zinc-finger</keyword>
<proteinExistence type="predicted"/>
<feature type="domain" description="MYND-type" evidence="9">
    <location>
        <begin position="414"/>
        <end position="449"/>
    </location>
</feature>
<feature type="domain" description="Tudor" evidence="8">
    <location>
        <begin position="826"/>
        <end position="882"/>
    </location>
</feature>
<dbReference type="RefSeq" id="XP_022288335.1">
    <property type="nucleotide sequence ID" value="XM_022432627.1"/>
</dbReference>
<keyword evidence="3" id="KW-0862">Zinc</keyword>
<feature type="domain" description="RRM" evidence="7">
    <location>
        <begin position="44"/>
        <end position="122"/>
    </location>
</feature>
<dbReference type="Proteomes" id="UP000694844">
    <property type="component" value="Chromosome 6"/>
</dbReference>
<dbReference type="SMART" id="SM00360">
    <property type="entry name" value="RRM"/>
    <property type="match status" value="1"/>
</dbReference>
<feature type="domain" description="Tudor" evidence="8">
    <location>
        <begin position="1235"/>
        <end position="1294"/>
    </location>
</feature>
<evidence type="ECO:0000256" key="5">
    <source>
        <dbReference type="PROSITE-ProRule" id="PRU00176"/>
    </source>
</evidence>
<feature type="region of interest" description="Disordered" evidence="6">
    <location>
        <begin position="125"/>
        <end position="273"/>
    </location>
</feature>
<dbReference type="PANTHER" id="PTHR22948">
    <property type="entry name" value="TUDOR DOMAIN CONTAINING PROTEIN"/>
    <property type="match status" value="1"/>
</dbReference>
<keyword evidence="1" id="KW-0479">Metal-binding</keyword>
<gene>
    <name evidence="11 12" type="primary">LOC111100584</name>
</gene>
<evidence type="ECO:0000256" key="2">
    <source>
        <dbReference type="ARBA" id="ARBA00022771"/>
    </source>
</evidence>
<evidence type="ECO:0000256" key="4">
    <source>
        <dbReference type="PROSITE-ProRule" id="PRU00134"/>
    </source>
</evidence>
<dbReference type="PROSITE" id="PS50102">
    <property type="entry name" value="RRM"/>
    <property type="match status" value="1"/>
</dbReference>
<sequence length="2024" mass="224479">MTSNGGLGGWNPMQDDYMDEGFNKYDRGPGKDIPRKGPDRYGGVSLYVTGIPNEFTEEGLLNTFSKAGKCVEVKKMKSKVEGTGDTYGFVKMATIKDCEKAIMMYNDFPIGEFKLRVKFSKTEEERNRQAREKQEEAEFLKSMSSPRKYKTGSKASSGSESDSCSYVASKTGEKIMFGRRNKTENSPPSLQQAPLRKPGGNQQGMQGQSIERGQTYQNNNGLLGQGPQDFYDESHYSGLPQDSYESIANGGHGYVQGMDPSDGGSFRGNFRGRGNNMGRGFRGYMGRGNMGNNAGRGNMMYGNMGPGMAYNNMGRGHVNYDMPGRGNYGYNHMGRGNMGFFRGRGNMGFNMGGYEQHWGYTNNMPGYYRGGYRNDEVNRMHSPNFRGGRGRSPRGRRGGQSFVKSEREIPERPCAKCQTIGRFQCSRCKTPYCSEECQSQHWPEHRAQCVDIMKQLEDKEFESNFDITVGDDAEAEVMKAYASTLVQQVQKSPGTGGGPKSPKVTPQSHSAKHNGNLSSPTQSGTQTAHRRQRVTAAVSSPVPVKTVSSLSKNITMKHLEIGQDYELILLDVEDPGRIVFSFPIQEDMEALQVNDAKMKEVLDKDHTRVPDPAVGEFYAGQYVDGSWYRCRVDACEPDHRVTVTYIDYGNRETVSCDKIRNLKSEWCTLAGQAIVCALGGVAPNMDCKFWSQQAVDRTKELLPPTQQCMRMYRVTCLSRNGDQAHVKLLDANGQDVAETLVNSGLADQRLLDKETKGPQYINIDARELGDQSKDWKQGEVYSVLITEMRSSHHFFVQRIADIQVCADFCTKVNAECTEIPADSYRPTRVGQLVYGLYDNSWYRAEVLNLSEQQANICFIDYGNCELVPFTNLRQATSLCKDQPMFSVQCELVKVNSGPVENAIDLFNKLIHKDNPKELNLIYKGRNKAQAVVDFLTDQGEQVSVLISKFLEETKSPPAVMAEDIKQLTLPADGSPVTGVIMFINSLSSFFVLCGSELEQVMKEVADICSKDHTPYMPKVGEMVFGQFSDDQCWYRAKVLEVSGEEAVLLYADFGNKEIVGKNAMRKFNPDLSKYPLQSLHCKLAAVSKDMETNDILQVFANFINQQVQIQLKGPNNADPVEVDLLLGDGSNVNQTIVALFSDEASSADASVNPAATSSDPQSSPSPATPSSGSTPTATSLHFQDPVIPFDGSKLHCSITDYQNLNSFHLQINRNGELESLISLLEGVGEDKTPYKPEVGEDVCAIYSIDEKWYRARVLEKMEDNSYVVYFVDFGNANQVTSSEIRKLKPAYVQLPCLAVHCRLQAPDLLSDDLTTKFGELVSSGNLSFQPCSKENGMYVVKMFTGDGVCINDVLLGGSSRAEEVVKSQNVCASDLEVAKKPQIPDFDMPLDGTKQPFLVTNIDSLHSFYAHFYTEESREKFSGLLEKINTHCSSITQPYSPEVGEVVCCQFSLTEQWLRAEVLQVQGSSYVVQFVDYGNVVSVQKEEIRKADDSFLHLPKQAIRCKLHIFVDPNSPKLNEIFEEMVRNSLSYIRALSKDKNVYCVQMSTDEVEDITERLKNVAEDKNAAVNFVPRVLPVNGQREACVFVDLSSLKSFYVNLVGPPHREDLGRLEEEIATFCHSVNTSYRPQVGEVVLTKYSLDGKFYRAKVLEVIDEALFKVLFIDFGNTDLVADQDIREMNESFLSVPNFGIHCSLSGIEENEPMPALQQFAHLTANTLLEIEVVGVKDDLHEVIIFNQNGENINKLVLQTISSNSSSVEPTAHGPSSSGDSPRGSGMEGLPEVGGSGDSSGSVNIRLGDMSRVEPTGEEMVVMITDIQSPEEIFCQLVDQEAMSKLALLMETMMLYCETEPSDPAHKYIVGDMCCAFYSSSSADGGWYRSVVTETFPDGSLAVQYVDFGNKEILSTNQLRPMKPDFAELPIPAFKCSLYGVGPPEGSWTSAATKKLGPFLNQPMKACLKDRTGDTFVLQLTQITEKVPGVTDLGEYLVSSGLAQVESRADDEAALIQQQIEALQAKLKKLKT</sequence>
<protein>
    <submittedName>
        <fullName evidence="11 12">Uncharacterized protein LOC111100584 isoform X1</fullName>
    </submittedName>
</protein>
<dbReference type="PANTHER" id="PTHR22948:SF29">
    <property type="entry name" value="FI02030P-RELATED"/>
    <property type="match status" value="1"/>
</dbReference>
<dbReference type="PROSITE" id="PS50865">
    <property type="entry name" value="ZF_MYND_2"/>
    <property type="match status" value="1"/>
</dbReference>
<dbReference type="RefSeq" id="XP_022288336.1">
    <property type="nucleotide sequence ID" value="XM_022432628.1"/>
</dbReference>
<evidence type="ECO:0000256" key="1">
    <source>
        <dbReference type="ARBA" id="ARBA00022723"/>
    </source>
</evidence>
<feature type="domain" description="Tudor" evidence="8">
    <location>
        <begin position="1440"/>
        <end position="1498"/>
    </location>
</feature>
<dbReference type="InterPro" id="IPR012677">
    <property type="entry name" value="Nucleotide-bd_a/b_plait_sf"/>
</dbReference>
<dbReference type="KEGG" id="cvn:111100584"/>
<feature type="compositionally biased region" description="Basic and acidic residues" evidence="6">
    <location>
        <begin position="125"/>
        <end position="139"/>
    </location>
</feature>
<feature type="region of interest" description="Disordered" evidence="6">
    <location>
        <begin position="383"/>
        <end position="403"/>
    </location>
</feature>
<evidence type="ECO:0000259" key="8">
    <source>
        <dbReference type="PROSITE" id="PS50304"/>
    </source>
</evidence>
<evidence type="ECO:0000256" key="6">
    <source>
        <dbReference type="SAM" id="MobiDB-lite"/>
    </source>
</evidence>
<dbReference type="Gene3D" id="2.40.50.90">
    <property type="match status" value="5"/>
</dbReference>
<dbReference type="CDD" id="cd20379">
    <property type="entry name" value="Tudor_dTUD-like"/>
    <property type="match status" value="1"/>
</dbReference>
<dbReference type="Pfam" id="PF01753">
    <property type="entry name" value="zf-MYND"/>
    <property type="match status" value="1"/>
</dbReference>
<dbReference type="GO" id="GO:0008270">
    <property type="term" value="F:zinc ion binding"/>
    <property type="evidence" value="ECO:0007669"/>
    <property type="project" value="UniProtKB-KW"/>
</dbReference>
<feature type="region of interest" description="Disordered" evidence="6">
    <location>
        <begin position="1757"/>
        <end position="1797"/>
    </location>
</feature>
<keyword evidence="5" id="KW-0694">RNA-binding</keyword>
<dbReference type="Pfam" id="PF00567">
    <property type="entry name" value="TUDOR"/>
    <property type="match status" value="7"/>
</dbReference>
<dbReference type="Gene3D" id="6.10.140.2220">
    <property type="match status" value="1"/>
</dbReference>
<dbReference type="OrthoDB" id="439808at2759"/>
<dbReference type="GeneID" id="111100584"/>
<feature type="compositionally biased region" description="Basic residues" evidence="6">
    <location>
        <begin position="388"/>
        <end position="397"/>
    </location>
</feature>
<dbReference type="Pfam" id="PF00076">
    <property type="entry name" value="RRM_1"/>
    <property type="match status" value="1"/>
</dbReference>
<dbReference type="Gene3D" id="2.30.30.140">
    <property type="match status" value="7"/>
</dbReference>
<evidence type="ECO:0000313" key="10">
    <source>
        <dbReference type="Proteomes" id="UP000694844"/>
    </source>
</evidence>
<feature type="region of interest" description="Disordered" evidence="6">
    <location>
        <begin position="1149"/>
        <end position="1179"/>
    </location>
</feature>
<dbReference type="InterPro" id="IPR035437">
    <property type="entry name" value="SNase_OB-fold_sf"/>
</dbReference>
<dbReference type="InterPro" id="IPR035979">
    <property type="entry name" value="RBD_domain_sf"/>
</dbReference>
<feature type="compositionally biased region" description="Polar residues" evidence="6">
    <location>
        <begin position="203"/>
        <end position="222"/>
    </location>
</feature>
<feature type="domain" description="Tudor" evidence="8">
    <location>
        <begin position="611"/>
        <end position="669"/>
    </location>
</feature>
<dbReference type="InterPro" id="IPR002893">
    <property type="entry name" value="Znf_MYND"/>
</dbReference>
<organism evidence="10 11">
    <name type="scientific">Crassostrea virginica</name>
    <name type="common">Eastern oyster</name>
    <dbReference type="NCBI Taxonomy" id="6565"/>
    <lineage>
        <taxon>Eukaryota</taxon>
        <taxon>Metazoa</taxon>
        <taxon>Spiralia</taxon>
        <taxon>Lophotrochozoa</taxon>
        <taxon>Mollusca</taxon>
        <taxon>Bivalvia</taxon>
        <taxon>Autobranchia</taxon>
        <taxon>Pteriomorphia</taxon>
        <taxon>Ostreida</taxon>
        <taxon>Ostreoidea</taxon>
        <taxon>Ostreidae</taxon>
        <taxon>Crassostrea</taxon>
    </lineage>
</organism>
<feature type="compositionally biased region" description="Low complexity" evidence="6">
    <location>
        <begin position="1766"/>
        <end position="1777"/>
    </location>
</feature>
<dbReference type="InterPro" id="IPR002999">
    <property type="entry name" value="Tudor"/>
</dbReference>
<feature type="domain" description="Tudor" evidence="8">
    <location>
        <begin position="1629"/>
        <end position="1688"/>
    </location>
</feature>
<feature type="domain" description="Tudor" evidence="8">
    <location>
        <begin position="1016"/>
        <end position="1074"/>
    </location>
</feature>
<dbReference type="CDD" id="cd00590">
    <property type="entry name" value="RRM_SF"/>
    <property type="match status" value="1"/>
</dbReference>
<dbReference type="PROSITE" id="PS50304">
    <property type="entry name" value="TUDOR"/>
    <property type="match status" value="7"/>
</dbReference>
<evidence type="ECO:0000259" key="9">
    <source>
        <dbReference type="PROSITE" id="PS50865"/>
    </source>
</evidence>
<reference evidence="11 12" key="1">
    <citation type="submission" date="2025-04" db="UniProtKB">
        <authorList>
            <consortium name="RefSeq"/>
        </authorList>
    </citation>
    <scope>IDENTIFICATION</scope>
    <source>
        <tissue evidence="11 12">Whole sample</tissue>
    </source>
</reference>
<evidence type="ECO:0000259" key="7">
    <source>
        <dbReference type="PROSITE" id="PS50102"/>
    </source>
</evidence>
<dbReference type="SMART" id="SM00333">
    <property type="entry name" value="TUDOR"/>
    <property type="match status" value="7"/>
</dbReference>
<dbReference type="InterPro" id="IPR000504">
    <property type="entry name" value="RRM_dom"/>
</dbReference>
<feature type="domain" description="Tudor" evidence="8">
    <location>
        <begin position="1859"/>
        <end position="1921"/>
    </location>
</feature>
<dbReference type="FunFam" id="2.30.30.140:FF:000018">
    <property type="entry name" value="Serine/threonine-protein kinase 31"/>
    <property type="match status" value="4"/>
</dbReference>
<dbReference type="InterPro" id="IPR050621">
    <property type="entry name" value="Tudor_domain_containing"/>
</dbReference>
<dbReference type="GO" id="GO:0003723">
    <property type="term" value="F:RNA binding"/>
    <property type="evidence" value="ECO:0007669"/>
    <property type="project" value="UniProtKB-UniRule"/>
</dbReference>
<evidence type="ECO:0000256" key="3">
    <source>
        <dbReference type="ARBA" id="ARBA00022833"/>
    </source>
</evidence>
<feature type="compositionally biased region" description="Low complexity" evidence="6">
    <location>
        <begin position="1153"/>
        <end position="1179"/>
    </location>
</feature>
<feature type="compositionally biased region" description="Low complexity" evidence="6">
    <location>
        <begin position="153"/>
        <end position="165"/>
    </location>
</feature>
<feature type="region of interest" description="Disordered" evidence="6">
    <location>
        <begin position="488"/>
        <end position="540"/>
    </location>
</feature>
<evidence type="ECO:0000313" key="11">
    <source>
        <dbReference type="RefSeq" id="XP_022288335.1"/>
    </source>
</evidence>
<dbReference type="SUPFAM" id="SSF63748">
    <property type="entry name" value="Tudor/PWWP/MBT"/>
    <property type="match status" value="7"/>
</dbReference>
<evidence type="ECO:0000313" key="12">
    <source>
        <dbReference type="RefSeq" id="XP_022288336.1"/>
    </source>
</evidence>
<dbReference type="SUPFAM" id="SSF144232">
    <property type="entry name" value="HIT/MYND zinc finger-like"/>
    <property type="match status" value="1"/>
</dbReference>
<feature type="compositionally biased region" description="Low complexity" evidence="6">
    <location>
        <begin position="263"/>
        <end position="273"/>
    </location>
</feature>
<name>A0A8B8AAZ0_CRAVI</name>
<dbReference type="SUPFAM" id="SSF54928">
    <property type="entry name" value="RNA-binding domain, RBD"/>
    <property type="match status" value="1"/>
</dbReference>
<dbReference type="Gene3D" id="3.30.70.330">
    <property type="match status" value="1"/>
</dbReference>
<feature type="compositionally biased region" description="Polar residues" evidence="6">
    <location>
        <begin position="507"/>
        <end position="527"/>
    </location>
</feature>